<accession>A0ABT0C806</accession>
<name>A0ABT0C806_THEVL</name>
<dbReference type="Gene3D" id="3.40.109.10">
    <property type="entry name" value="NADH Oxidase"/>
    <property type="match status" value="1"/>
</dbReference>
<dbReference type="Pfam" id="PF00881">
    <property type="entry name" value="Nitroreductase"/>
    <property type="match status" value="1"/>
</dbReference>
<dbReference type="PANTHER" id="PTHR43673:SF12">
    <property type="entry name" value="PROTEIN DRGA"/>
    <property type="match status" value="1"/>
</dbReference>
<protein>
    <submittedName>
        <fullName evidence="4">Nitroreductase family protein</fullName>
    </submittedName>
</protein>
<evidence type="ECO:0000259" key="3">
    <source>
        <dbReference type="Pfam" id="PF00881"/>
    </source>
</evidence>
<dbReference type="RefSeq" id="WP_244348504.1">
    <property type="nucleotide sequence ID" value="NZ_JAFIRA010000001.1"/>
</dbReference>
<comment type="caution">
    <text evidence="4">The sequence shown here is derived from an EMBL/GenBank/DDBJ whole genome shotgun (WGS) entry which is preliminary data.</text>
</comment>
<evidence type="ECO:0000313" key="5">
    <source>
        <dbReference type="Proteomes" id="UP000830835"/>
    </source>
</evidence>
<sequence length="208" mass="22688">MDALTALKERISANKFDPNRSLSAAEIKELVAYATEAPSAYNIQHWRFVAVTEADAKERLKSVAYNQQKVADAPVVFIILGDLQGYEKMPQIVAQTVAAGILPAEQGESWVKMAQSAYLNNPTLARDEAIRSGAMAAMALMIAAQAKGLVSGPMIGFDPEGVKREFHIPDRYVPVMLLPVGYAAPGNWPRKPRLSVDEVLAFGQGREF</sequence>
<dbReference type="EMBL" id="JAFIRA010000001">
    <property type="protein sequence ID" value="MCJ2541495.1"/>
    <property type="molecule type" value="Genomic_DNA"/>
</dbReference>
<organism evidence="4 5">
    <name type="scientific">Thermostichus vulcanus str. 'Rupite'</name>
    <dbReference type="NCBI Taxonomy" id="2813851"/>
    <lineage>
        <taxon>Bacteria</taxon>
        <taxon>Bacillati</taxon>
        <taxon>Cyanobacteriota</taxon>
        <taxon>Cyanophyceae</taxon>
        <taxon>Thermostichales</taxon>
        <taxon>Thermostichaceae</taxon>
        <taxon>Thermostichus</taxon>
    </lineage>
</organism>
<feature type="domain" description="Nitroreductase" evidence="3">
    <location>
        <begin position="8"/>
        <end position="182"/>
    </location>
</feature>
<dbReference type="Proteomes" id="UP000830835">
    <property type="component" value="Unassembled WGS sequence"/>
</dbReference>
<dbReference type="InterPro" id="IPR029479">
    <property type="entry name" value="Nitroreductase"/>
</dbReference>
<evidence type="ECO:0000256" key="2">
    <source>
        <dbReference type="ARBA" id="ARBA00023002"/>
    </source>
</evidence>
<evidence type="ECO:0000256" key="1">
    <source>
        <dbReference type="ARBA" id="ARBA00007118"/>
    </source>
</evidence>
<dbReference type="PANTHER" id="PTHR43673">
    <property type="entry name" value="NAD(P)H NITROREDUCTASE YDGI-RELATED"/>
    <property type="match status" value="1"/>
</dbReference>
<comment type="similarity">
    <text evidence="1">Belongs to the nitroreductase family.</text>
</comment>
<keyword evidence="2" id="KW-0560">Oxidoreductase</keyword>
<keyword evidence="5" id="KW-1185">Reference proteome</keyword>
<dbReference type="InterPro" id="IPR000415">
    <property type="entry name" value="Nitroreductase-like"/>
</dbReference>
<evidence type="ECO:0000313" key="4">
    <source>
        <dbReference type="EMBL" id="MCJ2541495.1"/>
    </source>
</evidence>
<dbReference type="SUPFAM" id="SSF55469">
    <property type="entry name" value="FMN-dependent nitroreductase-like"/>
    <property type="match status" value="1"/>
</dbReference>
<reference evidence="4" key="1">
    <citation type="submission" date="2021-02" db="EMBL/GenBank/DDBJ databases">
        <title>The CRISPR/cas machinery reduction and long-range gene transfer in the hot spring cyanobacterium Synechococcus.</title>
        <authorList>
            <person name="Dvorak P."/>
            <person name="Jahodarova E."/>
            <person name="Hasler P."/>
            <person name="Poulickova A."/>
        </authorList>
    </citation>
    <scope>NUCLEOTIDE SEQUENCE</scope>
    <source>
        <strain evidence="4">Rupite</strain>
    </source>
</reference>
<dbReference type="CDD" id="cd02137">
    <property type="entry name" value="MhqN-like"/>
    <property type="match status" value="1"/>
</dbReference>
<gene>
    <name evidence="4" type="ORF">JX360_01005</name>
</gene>
<proteinExistence type="inferred from homology"/>